<keyword evidence="4" id="KW-0249">Electron transport</keyword>
<accession>A0ABW0Q8W5</accession>
<evidence type="ECO:0000313" key="9">
    <source>
        <dbReference type="EMBL" id="MFC5519114.1"/>
    </source>
</evidence>
<evidence type="ECO:0000259" key="8">
    <source>
        <dbReference type="PROSITE" id="PS51007"/>
    </source>
</evidence>
<dbReference type="Gene3D" id="1.10.760.10">
    <property type="entry name" value="Cytochrome c-like domain"/>
    <property type="match status" value="1"/>
</dbReference>
<dbReference type="Proteomes" id="UP001596150">
    <property type="component" value="Unassembled WGS sequence"/>
</dbReference>
<protein>
    <submittedName>
        <fullName evidence="9">C-type cytochrome</fullName>
    </submittedName>
</protein>
<evidence type="ECO:0000256" key="1">
    <source>
        <dbReference type="ARBA" id="ARBA00022448"/>
    </source>
</evidence>
<feature type="signal peptide" evidence="7">
    <location>
        <begin position="1"/>
        <end position="24"/>
    </location>
</feature>
<sequence>MHVRGFAISLAQILSLALVPAALADGDATQGAKVFLKCRACHQVGETAKNAVGPELNGLFGRQTGSVPGYNYSPANKNSGIVWDETIFREYIQNPKAKIPGTKMSFPGLKDQTDIDNVIAYLKQFGPDGKKL</sequence>
<dbReference type="InterPro" id="IPR009056">
    <property type="entry name" value="Cyt_c-like_dom"/>
</dbReference>
<proteinExistence type="predicted"/>
<evidence type="ECO:0000256" key="2">
    <source>
        <dbReference type="ARBA" id="ARBA00022617"/>
    </source>
</evidence>
<dbReference type="RefSeq" id="WP_266346091.1">
    <property type="nucleotide sequence ID" value="NZ_JAPKNH010000013.1"/>
</dbReference>
<dbReference type="InterPro" id="IPR036909">
    <property type="entry name" value="Cyt_c-like_dom_sf"/>
</dbReference>
<organism evidence="9 10">
    <name type="scientific">Kaistia terrae</name>
    <dbReference type="NCBI Taxonomy" id="537017"/>
    <lineage>
        <taxon>Bacteria</taxon>
        <taxon>Pseudomonadati</taxon>
        <taxon>Pseudomonadota</taxon>
        <taxon>Alphaproteobacteria</taxon>
        <taxon>Hyphomicrobiales</taxon>
        <taxon>Kaistiaceae</taxon>
        <taxon>Kaistia</taxon>
    </lineage>
</organism>
<keyword evidence="3 6" id="KW-0479">Metal-binding</keyword>
<keyword evidence="7" id="KW-0732">Signal</keyword>
<name>A0ABW0Q8W5_9HYPH</name>
<feature type="chain" id="PRO_5047107493" evidence="7">
    <location>
        <begin position="25"/>
        <end position="132"/>
    </location>
</feature>
<dbReference type="PROSITE" id="PS51007">
    <property type="entry name" value="CYTC"/>
    <property type="match status" value="1"/>
</dbReference>
<dbReference type="PANTHER" id="PTHR11961">
    <property type="entry name" value="CYTOCHROME C"/>
    <property type="match status" value="1"/>
</dbReference>
<keyword evidence="1" id="KW-0813">Transport</keyword>
<gene>
    <name evidence="9" type="ORF">ACFPP9_25340</name>
</gene>
<dbReference type="EMBL" id="JBHSML010000032">
    <property type="protein sequence ID" value="MFC5519114.1"/>
    <property type="molecule type" value="Genomic_DNA"/>
</dbReference>
<dbReference type="PRINTS" id="PR00604">
    <property type="entry name" value="CYTCHRMECIAB"/>
</dbReference>
<keyword evidence="5 6" id="KW-0408">Iron</keyword>
<comment type="caution">
    <text evidence="9">The sequence shown here is derived from an EMBL/GenBank/DDBJ whole genome shotgun (WGS) entry which is preliminary data.</text>
</comment>
<keyword evidence="10" id="KW-1185">Reference proteome</keyword>
<evidence type="ECO:0000256" key="7">
    <source>
        <dbReference type="SAM" id="SignalP"/>
    </source>
</evidence>
<evidence type="ECO:0000256" key="6">
    <source>
        <dbReference type="PROSITE-ProRule" id="PRU00433"/>
    </source>
</evidence>
<evidence type="ECO:0000256" key="3">
    <source>
        <dbReference type="ARBA" id="ARBA00022723"/>
    </source>
</evidence>
<dbReference type="SUPFAM" id="SSF46626">
    <property type="entry name" value="Cytochrome c"/>
    <property type="match status" value="1"/>
</dbReference>
<evidence type="ECO:0000256" key="4">
    <source>
        <dbReference type="ARBA" id="ARBA00022982"/>
    </source>
</evidence>
<evidence type="ECO:0000256" key="5">
    <source>
        <dbReference type="ARBA" id="ARBA00023004"/>
    </source>
</evidence>
<evidence type="ECO:0000313" key="10">
    <source>
        <dbReference type="Proteomes" id="UP001596150"/>
    </source>
</evidence>
<reference evidence="10" key="1">
    <citation type="journal article" date="2019" name="Int. J. Syst. Evol. Microbiol.">
        <title>The Global Catalogue of Microorganisms (GCM) 10K type strain sequencing project: providing services to taxonomists for standard genome sequencing and annotation.</title>
        <authorList>
            <consortium name="The Broad Institute Genomics Platform"/>
            <consortium name="The Broad Institute Genome Sequencing Center for Infectious Disease"/>
            <person name="Wu L."/>
            <person name="Ma J."/>
        </authorList>
    </citation>
    <scope>NUCLEOTIDE SEQUENCE [LARGE SCALE GENOMIC DNA]</scope>
    <source>
        <strain evidence="10">KACC 12633</strain>
    </source>
</reference>
<feature type="domain" description="Cytochrome c" evidence="8">
    <location>
        <begin position="26"/>
        <end position="126"/>
    </location>
</feature>
<dbReference type="InterPro" id="IPR002327">
    <property type="entry name" value="Cyt_c_1A/1B"/>
</dbReference>
<keyword evidence="2 6" id="KW-0349">Heme</keyword>
<dbReference type="Pfam" id="PF00034">
    <property type="entry name" value="Cytochrom_C"/>
    <property type="match status" value="1"/>
</dbReference>